<organism evidence="1">
    <name type="scientific">marine sediment metagenome</name>
    <dbReference type="NCBI Taxonomy" id="412755"/>
    <lineage>
        <taxon>unclassified sequences</taxon>
        <taxon>metagenomes</taxon>
        <taxon>ecological metagenomes</taxon>
    </lineage>
</organism>
<dbReference type="AlphaFoldDB" id="A0A0F9WIQ2"/>
<dbReference type="EMBL" id="LAZR01000265">
    <property type="protein sequence ID" value="KKN78293.1"/>
    <property type="molecule type" value="Genomic_DNA"/>
</dbReference>
<gene>
    <name evidence="1" type="ORF">LCGC14_0351520</name>
</gene>
<evidence type="ECO:0000313" key="1">
    <source>
        <dbReference type="EMBL" id="KKN78293.1"/>
    </source>
</evidence>
<name>A0A0F9WIQ2_9ZZZZ</name>
<proteinExistence type="predicted"/>
<comment type="caution">
    <text evidence="1">The sequence shown here is derived from an EMBL/GenBank/DDBJ whole genome shotgun (WGS) entry which is preliminary data.</text>
</comment>
<protein>
    <submittedName>
        <fullName evidence="1">Uncharacterized protein</fullName>
    </submittedName>
</protein>
<dbReference type="InterPro" id="IPR027417">
    <property type="entry name" value="P-loop_NTPase"/>
</dbReference>
<reference evidence="1" key="1">
    <citation type="journal article" date="2015" name="Nature">
        <title>Complex archaea that bridge the gap between prokaryotes and eukaryotes.</title>
        <authorList>
            <person name="Spang A."/>
            <person name="Saw J.H."/>
            <person name="Jorgensen S.L."/>
            <person name="Zaremba-Niedzwiedzka K."/>
            <person name="Martijn J."/>
            <person name="Lind A.E."/>
            <person name="van Eijk R."/>
            <person name="Schleper C."/>
            <person name="Guy L."/>
            <person name="Ettema T.J."/>
        </authorList>
    </citation>
    <scope>NUCLEOTIDE SEQUENCE</scope>
</reference>
<dbReference type="Gene3D" id="3.40.50.300">
    <property type="entry name" value="P-loop containing nucleotide triphosphate hydrolases"/>
    <property type="match status" value="1"/>
</dbReference>
<sequence>MRSIKSSLKTILTRIKPVLKCQLCAVTVDVEAILVDGVKMYTSVKVAICVECGKKVNEATLIDKAKKKTAEKKRRLKSFDKYARIVGLPFTETTADAFSEDDVAMCREIYMGLKQLKSYTIVSDCGVGKSYYASFIFSNLLRESILHHEQLSYIRMRDIFLDIRRTYDTDESEVAVIDRYRHKRYLAMEITDHQTVVNRTKSKFESDVLFDFVDLRYRNWKSLRTNTATVFISTVSIANLSQVYDESVVSRIVEMSDRIFTIRGTNRRYKGKDDKIKIIRNE</sequence>
<accession>A0A0F9WIQ2</accession>